<accession>A0A848LCY3</accession>
<dbReference type="AlphaFoldDB" id="A0A848LCY3"/>
<keyword evidence="2" id="KW-1185">Reference proteome</keyword>
<reference evidence="1 2" key="1">
    <citation type="submission" date="2020-04" db="EMBL/GenBank/DDBJ databases">
        <title>Draft genome of Pyxidicoccus fallax type strain.</title>
        <authorList>
            <person name="Whitworth D.E."/>
        </authorList>
    </citation>
    <scope>NUCLEOTIDE SEQUENCE [LARGE SCALE GENOMIC DNA]</scope>
    <source>
        <strain evidence="1 2">DSM 14698</strain>
    </source>
</reference>
<dbReference type="EMBL" id="JABBJJ010000022">
    <property type="protein sequence ID" value="NMO14623.1"/>
    <property type="molecule type" value="Genomic_DNA"/>
</dbReference>
<gene>
    <name evidence="1" type="ORF">HG543_07085</name>
</gene>
<evidence type="ECO:0000313" key="1">
    <source>
        <dbReference type="EMBL" id="NMO14623.1"/>
    </source>
</evidence>
<name>A0A848LCY3_9BACT</name>
<proteinExistence type="predicted"/>
<evidence type="ECO:0000313" key="2">
    <source>
        <dbReference type="Proteomes" id="UP000518300"/>
    </source>
</evidence>
<sequence>MRVLAWAMGGVLLLEVLLNLALNTPLVPALVHRATPRTRLGWSRAWWPWPGQLQARDFFLERRDAHARWRVEAEDVEAHLDVVALFRRQLVVEGVRARGVRARVEPLPSGEQAPPKPPKPHPWRIELRGLEVQAARELVVGTVRYTGPAEARGTVRLIAGQRLTVEAGQLRLTDGFVEVQGHRAARLESLSTNFSLEAFRRAPEGWEVFGGLSGRLQAKADLLALDWLGASLPPHARVDLREGAGTMEAEVRIQKGVLEPGSRVEAQGAPLQLWVGPAHARAPWRVHGTVEADADGEARGRLRLSFSSVHVDGPHARLLELPEVALTFHAEPRLGLAAPVIQRELHVAPSKPVDLRMLNAWTGQTFRVDSGSATLKASGHGDSEHARGSLRLTVDSDLVEARAGDTRLLGRASAEFDTRRLSLQGRRVGLDGTTLWLSQVSADLDTATLRGWSGTFSLPQATLLLSPPELEARFSGRFASAAPFVALLTGSKKLPRFLAPLLQARELEVTGRVLLGPPGLQVRELRITDENLQLQGRMDLSRGATHALVLATLDGITGAVEVTPEDTHVQLHDARRWYEERLAAPP</sequence>
<comment type="caution">
    <text evidence="1">The sequence shown here is derived from an EMBL/GenBank/DDBJ whole genome shotgun (WGS) entry which is preliminary data.</text>
</comment>
<organism evidence="1 2">
    <name type="scientific">Pyxidicoccus fallax</name>
    <dbReference type="NCBI Taxonomy" id="394095"/>
    <lineage>
        <taxon>Bacteria</taxon>
        <taxon>Pseudomonadati</taxon>
        <taxon>Myxococcota</taxon>
        <taxon>Myxococcia</taxon>
        <taxon>Myxococcales</taxon>
        <taxon>Cystobacterineae</taxon>
        <taxon>Myxococcaceae</taxon>
        <taxon>Pyxidicoccus</taxon>
    </lineage>
</organism>
<evidence type="ECO:0008006" key="3">
    <source>
        <dbReference type="Google" id="ProtNLM"/>
    </source>
</evidence>
<dbReference type="RefSeq" id="WP_169343920.1">
    <property type="nucleotide sequence ID" value="NZ_JABBJJ010000022.1"/>
</dbReference>
<dbReference type="Proteomes" id="UP000518300">
    <property type="component" value="Unassembled WGS sequence"/>
</dbReference>
<protein>
    <recommendedName>
        <fullName evidence="3">AsmA-like C-terminal domain-containing protein</fullName>
    </recommendedName>
</protein>